<proteinExistence type="predicted"/>
<feature type="non-terminal residue" evidence="1">
    <location>
        <position position="1"/>
    </location>
</feature>
<reference evidence="1" key="1">
    <citation type="submission" date="2021-06" db="EMBL/GenBank/DDBJ databases">
        <authorList>
            <person name="Kallberg Y."/>
            <person name="Tangrot J."/>
            <person name="Rosling A."/>
        </authorList>
    </citation>
    <scope>NUCLEOTIDE SEQUENCE</scope>
    <source>
        <strain evidence="1">CL551</strain>
    </source>
</reference>
<name>A0A9N9JPE7_9GLOM</name>
<organism evidence="1 2">
    <name type="scientific">Acaulospora morrowiae</name>
    <dbReference type="NCBI Taxonomy" id="94023"/>
    <lineage>
        <taxon>Eukaryota</taxon>
        <taxon>Fungi</taxon>
        <taxon>Fungi incertae sedis</taxon>
        <taxon>Mucoromycota</taxon>
        <taxon>Glomeromycotina</taxon>
        <taxon>Glomeromycetes</taxon>
        <taxon>Diversisporales</taxon>
        <taxon>Acaulosporaceae</taxon>
        <taxon>Acaulospora</taxon>
    </lineage>
</organism>
<evidence type="ECO:0000313" key="1">
    <source>
        <dbReference type="EMBL" id="CAG8788267.1"/>
    </source>
</evidence>
<gene>
    <name evidence="1" type="ORF">AMORRO_LOCUS17918</name>
</gene>
<feature type="non-terminal residue" evidence="1">
    <location>
        <position position="78"/>
    </location>
</feature>
<sequence>KCKVPVNRSQMLDDINELDKIPKHLAVMFWGDVKEEEMVKAAQLCCWAWCYGIKVLSIYEAEGVYLDLFEGKEFGSVQ</sequence>
<dbReference type="SUPFAM" id="SSF64005">
    <property type="entry name" value="Undecaprenyl diphosphate synthase"/>
    <property type="match status" value="1"/>
</dbReference>
<dbReference type="AlphaFoldDB" id="A0A9N9JPE7"/>
<dbReference type="GO" id="GO:0016765">
    <property type="term" value="F:transferase activity, transferring alkyl or aryl (other than methyl) groups"/>
    <property type="evidence" value="ECO:0007669"/>
    <property type="project" value="InterPro"/>
</dbReference>
<accession>A0A9N9JPE7</accession>
<dbReference type="EMBL" id="CAJVPV010058836">
    <property type="protein sequence ID" value="CAG8788267.1"/>
    <property type="molecule type" value="Genomic_DNA"/>
</dbReference>
<dbReference type="InterPro" id="IPR036424">
    <property type="entry name" value="UPP_synth-like_sf"/>
</dbReference>
<evidence type="ECO:0000313" key="2">
    <source>
        <dbReference type="Proteomes" id="UP000789342"/>
    </source>
</evidence>
<keyword evidence="2" id="KW-1185">Reference proteome</keyword>
<dbReference type="OrthoDB" id="19639at2759"/>
<comment type="caution">
    <text evidence="1">The sequence shown here is derived from an EMBL/GenBank/DDBJ whole genome shotgun (WGS) entry which is preliminary data.</text>
</comment>
<protein>
    <submittedName>
        <fullName evidence="1">6358_t:CDS:1</fullName>
    </submittedName>
</protein>
<dbReference type="Proteomes" id="UP000789342">
    <property type="component" value="Unassembled WGS sequence"/>
</dbReference>